<feature type="transmembrane region" description="Helical" evidence="6">
    <location>
        <begin position="485"/>
        <end position="510"/>
    </location>
</feature>
<dbReference type="GO" id="GO:0005886">
    <property type="term" value="C:plasma membrane"/>
    <property type="evidence" value="ECO:0007669"/>
    <property type="project" value="UniProtKB-SubCell"/>
</dbReference>
<dbReference type="Proteomes" id="UP000295578">
    <property type="component" value="Unassembled WGS sequence"/>
</dbReference>
<evidence type="ECO:0000256" key="3">
    <source>
        <dbReference type="ARBA" id="ARBA00022692"/>
    </source>
</evidence>
<evidence type="ECO:0000256" key="5">
    <source>
        <dbReference type="ARBA" id="ARBA00023136"/>
    </source>
</evidence>
<dbReference type="EMBL" id="SMKY01000042">
    <property type="protein sequence ID" value="TDD84783.1"/>
    <property type="molecule type" value="Genomic_DNA"/>
</dbReference>
<name>A0A4R5BHD3_9ACTN</name>
<dbReference type="InterPro" id="IPR011701">
    <property type="entry name" value="MFS"/>
</dbReference>
<dbReference type="InterPro" id="IPR022324">
    <property type="entry name" value="Bacilysin_exporter_BacE_put"/>
</dbReference>
<evidence type="ECO:0000256" key="6">
    <source>
        <dbReference type="SAM" id="Phobius"/>
    </source>
</evidence>
<protein>
    <submittedName>
        <fullName evidence="8">MFS transporter</fullName>
    </submittedName>
</protein>
<evidence type="ECO:0000256" key="2">
    <source>
        <dbReference type="ARBA" id="ARBA00022475"/>
    </source>
</evidence>
<keyword evidence="4 6" id="KW-1133">Transmembrane helix</keyword>
<accession>A0A4R5BHD3</accession>
<dbReference type="CDD" id="cd06173">
    <property type="entry name" value="MFS_MefA_like"/>
    <property type="match status" value="1"/>
</dbReference>
<feature type="transmembrane region" description="Helical" evidence="6">
    <location>
        <begin position="637"/>
        <end position="660"/>
    </location>
</feature>
<sequence length="793" mass="86219">MVGQQVPRVLLGRRRQNADRAYRVALHGLTQRGPHVGVAGAFQHQPERLIARHSSQYFQQVPAACHLMMEIVERLRQEWGDRRTDAFHQGDKVLHATTERNIEAGRGTQDFKMLGRSKRTQQQVVRQGVRRRLAAFGDPMHFRRDEIGAEHLPWRCRAQPGEERDDLLVLGIVRHGEQGTQPFGGVLQPVAVKTGPLVPRQAALAGTVRTDFDGTAFEEGMDGERQTVRHHPGVHELHGHLACVEVRLRDGRDTRRAQRSGLTRQVLARRHGQLRLGLGTVEDHPDLRRVFREQLVLTDIGQRESRPRMSAASRMQVPHPGSGYFEVVFPRKGEARLDHGRERSAIHRHRAADADRLRAHRRSGAPAMERAGNFPGANGHRSQGAVMGSRPRHLRLFIGGQALSLVGDGSALVAIPLLVLELSRNPLVSGLSAASVTLGHLFVGLPSGVLVDRLDPYRVLIAMDAARALVFTVLFALWATGLLNIWLILSLGVVNGACQVFFETALVVVVKDLFPDDALLRANSTIELAKRLSFALGPAAVGALAVVGGIGVALLVNALTFTVSLASLAAVRRRTVSRAVPGLPSRWRQLTADFLEGLRYLFSVRTLVILTAVQMMVNLCLAAEKLVFYYGRDTLGLSASAVSIVMVAGGVGGVFGALSVSWLVRRIGRTRLIVVAIAACGTAVAAMSAAGSLPALILVNAAYLWTLVVASLVNRTRRQQIVPRPLLGRVTGTVRLLFLAVDPLGVIITGTLTTALGGDPRLVFLGAGTLVVATAVAGWYAGLRDDDRSLTRR</sequence>
<dbReference type="AlphaFoldDB" id="A0A4R5BHD3"/>
<comment type="caution">
    <text evidence="8">The sequence shown here is derived from an EMBL/GenBank/DDBJ whole genome shotgun (WGS) entry which is preliminary data.</text>
</comment>
<feature type="transmembrane region" description="Helical" evidence="6">
    <location>
        <begin position="457"/>
        <end position="479"/>
    </location>
</feature>
<feature type="transmembrane region" description="Helical" evidence="6">
    <location>
        <begin position="607"/>
        <end position="631"/>
    </location>
</feature>
<dbReference type="Gene3D" id="1.20.1250.20">
    <property type="entry name" value="MFS general substrate transporter like domains"/>
    <property type="match status" value="1"/>
</dbReference>
<feature type="transmembrane region" description="Helical" evidence="6">
    <location>
        <begin position="762"/>
        <end position="783"/>
    </location>
</feature>
<dbReference type="PANTHER" id="PTHR23513">
    <property type="entry name" value="INTEGRAL MEMBRANE EFFLUX PROTEIN-RELATED"/>
    <property type="match status" value="1"/>
</dbReference>
<dbReference type="InterPro" id="IPR020846">
    <property type="entry name" value="MFS_dom"/>
</dbReference>
<evidence type="ECO:0000313" key="8">
    <source>
        <dbReference type="EMBL" id="TDD84783.1"/>
    </source>
</evidence>
<dbReference type="Pfam" id="PF07690">
    <property type="entry name" value="MFS_1"/>
    <property type="match status" value="1"/>
</dbReference>
<comment type="subcellular location">
    <subcellularLocation>
        <location evidence="1">Cell membrane</location>
        <topology evidence="1">Multi-pass membrane protein</topology>
    </subcellularLocation>
</comment>
<feature type="domain" description="Major facilitator superfamily (MFS) profile" evidence="7">
    <location>
        <begin position="388"/>
        <end position="786"/>
    </location>
</feature>
<evidence type="ECO:0000259" key="7">
    <source>
        <dbReference type="PROSITE" id="PS50850"/>
    </source>
</evidence>
<keyword evidence="3 6" id="KW-0812">Transmembrane</keyword>
<feature type="transmembrane region" description="Helical" evidence="6">
    <location>
        <begin position="396"/>
        <end position="420"/>
    </location>
</feature>
<feature type="transmembrane region" description="Helical" evidence="6">
    <location>
        <begin position="695"/>
        <end position="713"/>
    </location>
</feature>
<feature type="transmembrane region" description="Helical" evidence="6">
    <location>
        <begin position="554"/>
        <end position="571"/>
    </location>
</feature>
<feature type="transmembrane region" description="Helical" evidence="6">
    <location>
        <begin position="426"/>
        <end position="445"/>
    </location>
</feature>
<gene>
    <name evidence="8" type="ORF">E1293_12480</name>
</gene>
<dbReference type="PANTHER" id="PTHR23513:SF6">
    <property type="entry name" value="MAJOR FACILITATOR SUPERFAMILY ASSOCIATED DOMAIN-CONTAINING PROTEIN"/>
    <property type="match status" value="1"/>
</dbReference>
<evidence type="ECO:0000256" key="1">
    <source>
        <dbReference type="ARBA" id="ARBA00004651"/>
    </source>
</evidence>
<feature type="transmembrane region" description="Helical" evidence="6">
    <location>
        <begin position="672"/>
        <end position="689"/>
    </location>
</feature>
<feature type="transmembrane region" description="Helical" evidence="6">
    <location>
        <begin position="734"/>
        <end position="756"/>
    </location>
</feature>
<dbReference type="SUPFAM" id="SSF103473">
    <property type="entry name" value="MFS general substrate transporter"/>
    <property type="match status" value="1"/>
</dbReference>
<dbReference type="GO" id="GO:0022857">
    <property type="term" value="F:transmembrane transporter activity"/>
    <property type="evidence" value="ECO:0007669"/>
    <property type="project" value="InterPro"/>
</dbReference>
<reference evidence="8 9" key="1">
    <citation type="submission" date="2019-03" db="EMBL/GenBank/DDBJ databases">
        <title>Draft genome sequences of novel Actinobacteria.</title>
        <authorList>
            <person name="Sahin N."/>
            <person name="Ay H."/>
            <person name="Saygin H."/>
        </authorList>
    </citation>
    <scope>NUCLEOTIDE SEQUENCE [LARGE SCALE GENOMIC DNA]</scope>
    <source>
        <strain evidence="8 9">DSM 45941</strain>
    </source>
</reference>
<proteinExistence type="predicted"/>
<evidence type="ECO:0000256" key="4">
    <source>
        <dbReference type="ARBA" id="ARBA00022989"/>
    </source>
</evidence>
<keyword evidence="5 6" id="KW-0472">Membrane</keyword>
<keyword evidence="2" id="KW-1003">Cell membrane</keyword>
<dbReference type="PRINTS" id="PR01988">
    <property type="entry name" value="EXPORTERBACE"/>
</dbReference>
<keyword evidence="9" id="KW-1185">Reference proteome</keyword>
<dbReference type="OrthoDB" id="145388at2"/>
<evidence type="ECO:0000313" key="9">
    <source>
        <dbReference type="Proteomes" id="UP000295578"/>
    </source>
</evidence>
<dbReference type="InterPro" id="IPR036259">
    <property type="entry name" value="MFS_trans_sf"/>
</dbReference>
<dbReference type="PROSITE" id="PS50850">
    <property type="entry name" value="MFS"/>
    <property type="match status" value="1"/>
</dbReference>
<organism evidence="8 9">
    <name type="scientific">Actinomadura darangshiensis</name>
    <dbReference type="NCBI Taxonomy" id="705336"/>
    <lineage>
        <taxon>Bacteria</taxon>
        <taxon>Bacillati</taxon>
        <taxon>Actinomycetota</taxon>
        <taxon>Actinomycetes</taxon>
        <taxon>Streptosporangiales</taxon>
        <taxon>Thermomonosporaceae</taxon>
        <taxon>Actinomadura</taxon>
    </lineage>
</organism>